<sequence>MNLLAESPKLGRKKSVPNSIGNNKNESRGSPGNTAEEFFIDVILQKHARRLLSARRLTDLGYFAAHLDFHLVAWLGKERDRAARIDDFVMALKQIHEDFNWPYPTPTTLTGGSGVSSVSTSIRFHRANVKHYESAQTAWLNRIQVSPRPARKWGTRVSLRVTRHATQSPVDNSNMHIMDHLRSLKIDGANNPTTSSRDKPQRIHVLPRPANEALINEPPSNNLVK</sequence>
<dbReference type="GO" id="GO:0034066">
    <property type="term" value="C:Ric1-Rgp1 guanyl-nucleotide exchange factor complex"/>
    <property type="evidence" value="ECO:0007669"/>
    <property type="project" value="InterPro"/>
</dbReference>
<dbReference type="GO" id="GO:0000139">
    <property type="term" value="C:Golgi membrane"/>
    <property type="evidence" value="ECO:0007669"/>
    <property type="project" value="TreeGrafter"/>
</dbReference>
<name>A0AAV8YFE2_9CUCU</name>
<dbReference type="GO" id="GO:0006886">
    <property type="term" value="P:intracellular protein transport"/>
    <property type="evidence" value="ECO:0007669"/>
    <property type="project" value="InterPro"/>
</dbReference>
<feature type="region of interest" description="Disordered" evidence="1">
    <location>
        <begin position="1"/>
        <end position="32"/>
    </location>
</feature>
<organism evidence="2 3">
    <name type="scientific">Aromia moschata</name>
    <dbReference type="NCBI Taxonomy" id="1265417"/>
    <lineage>
        <taxon>Eukaryota</taxon>
        <taxon>Metazoa</taxon>
        <taxon>Ecdysozoa</taxon>
        <taxon>Arthropoda</taxon>
        <taxon>Hexapoda</taxon>
        <taxon>Insecta</taxon>
        <taxon>Pterygota</taxon>
        <taxon>Neoptera</taxon>
        <taxon>Endopterygota</taxon>
        <taxon>Coleoptera</taxon>
        <taxon>Polyphaga</taxon>
        <taxon>Cucujiformia</taxon>
        <taxon>Chrysomeloidea</taxon>
        <taxon>Cerambycidae</taxon>
        <taxon>Cerambycinae</taxon>
        <taxon>Callichromatini</taxon>
        <taxon>Aromia</taxon>
    </lineage>
</organism>
<feature type="compositionally biased region" description="Polar residues" evidence="1">
    <location>
        <begin position="16"/>
        <end position="32"/>
    </location>
</feature>
<dbReference type="EMBL" id="JAPWTK010000121">
    <property type="protein sequence ID" value="KAJ8949275.1"/>
    <property type="molecule type" value="Genomic_DNA"/>
</dbReference>
<dbReference type="GO" id="GO:0005829">
    <property type="term" value="C:cytosol"/>
    <property type="evidence" value="ECO:0007669"/>
    <property type="project" value="TreeGrafter"/>
</dbReference>
<dbReference type="PANTHER" id="PTHR22746:SF10">
    <property type="entry name" value="GUANINE NUCLEOTIDE EXCHANGE FACTOR SUBUNIT RIC1"/>
    <property type="match status" value="1"/>
</dbReference>
<dbReference type="Proteomes" id="UP001162162">
    <property type="component" value="Unassembled WGS sequence"/>
</dbReference>
<evidence type="ECO:0000313" key="2">
    <source>
        <dbReference type="EMBL" id="KAJ8949275.1"/>
    </source>
</evidence>
<keyword evidence="3" id="KW-1185">Reference proteome</keyword>
<evidence type="ECO:0000256" key="1">
    <source>
        <dbReference type="SAM" id="MobiDB-lite"/>
    </source>
</evidence>
<gene>
    <name evidence="2" type="ORF">NQ318_022790</name>
</gene>
<reference evidence="2" key="1">
    <citation type="journal article" date="2023" name="Insect Mol. Biol.">
        <title>Genome sequencing provides insights into the evolution of gene families encoding plant cell wall-degrading enzymes in longhorned beetles.</title>
        <authorList>
            <person name="Shin N.R."/>
            <person name="Okamura Y."/>
            <person name="Kirsch R."/>
            <person name="Pauchet Y."/>
        </authorList>
    </citation>
    <scope>NUCLEOTIDE SEQUENCE</scope>
    <source>
        <strain evidence="2">AMC_N1</strain>
    </source>
</reference>
<protein>
    <submittedName>
        <fullName evidence="2">Uncharacterized protein</fullName>
    </submittedName>
</protein>
<dbReference type="PANTHER" id="PTHR22746">
    <property type="entry name" value="RAB6A-GEF COMPLEX PARTNER PROTEIN 1"/>
    <property type="match status" value="1"/>
</dbReference>
<proteinExistence type="predicted"/>
<evidence type="ECO:0000313" key="3">
    <source>
        <dbReference type="Proteomes" id="UP001162162"/>
    </source>
</evidence>
<dbReference type="GO" id="GO:0042147">
    <property type="term" value="P:retrograde transport, endosome to Golgi"/>
    <property type="evidence" value="ECO:0007669"/>
    <property type="project" value="TreeGrafter"/>
</dbReference>
<dbReference type="InterPro" id="IPR040096">
    <property type="entry name" value="Ric1"/>
</dbReference>
<comment type="caution">
    <text evidence="2">The sequence shown here is derived from an EMBL/GenBank/DDBJ whole genome shotgun (WGS) entry which is preliminary data.</text>
</comment>
<dbReference type="AlphaFoldDB" id="A0AAV8YFE2"/>
<accession>A0AAV8YFE2</accession>